<proteinExistence type="predicted"/>
<evidence type="ECO:0000313" key="1">
    <source>
        <dbReference type="EMBL" id="CDW81279.1"/>
    </source>
</evidence>
<reference evidence="1 2" key="1">
    <citation type="submission" date="2014-06" db="EMBL/GenBank/DDBJ databases">
        <authorList>
            <person name="Swart Estienne"/>
        </authorList>
    </citation>
    <scope>NUCLEOTIDE SEQUENCE [LARGE SCALE GENOMIC DNA]</scope>
    <source>
        <strain evidence="1 2">130c</strain>
    </source>
</reference>
<protein>
    <submittedName>
        <fullName evidence="1">Uncharacterized protein</fullName>
    </submittedName>
</protein>
<gene>
    <name evidence="1" type="primary">Contig18298.g19437</name>
    <name evidence="1" type="ORF">STYLEM_10292</name>
</gene>
<dbReference type="Proteomes" id="UP000039865">
    <property type="component" value="Unassembled WGS sequence"/>
</dbReference>
<evidence type="ECO:0000313" key="2">
    <source>
        <dbReference type="Proteomes" id="UP000039865"/>
    </source>
</evidence>
<dbReference type="InParanoid" id="A0A078AGB7"/>
<dbReference type="EMBL" id="CCKQ01009772">
    <property type="protein sequence ID" value="CDW81279.1"/>
    <property type="molecule type" value="Genomic_DNA"/>
</dbReference>
<accession>A0A078AGB7</accession>
<sequence length="285" mass="32400">MKIAQNINHSPNKLQQNFYFKKSILSILLFALILKQVIGNTNSCLKNAFPMFLGGLNGVTQIHSMDIYQENIVISGFSNSSDILNQAPRYGAPFIALIEEGNIYRWAKTFWLEDQKPFIKVSYSLNNTKVIAIRDGLLYLNIQTNYQQNFVSKGQGQAVIISQSSNQDYFYIGGTLLYDEVTNVQISTFSILSLNNQTFTIKENYLIKNQSMANKETRVTQMCVYKSDTNTSSTDIIIGTIEIDWNGIDPSIFLFQVEVDLSILDVKNWAIYKLNLPQLKNVLLI</sequence>
<organism evidence="1 2">
    <name type="scientific">Stylonychia lemnae</name>
    <name type="common">Ciliate</name>
    <dbReference type="NCBI Taxonomy" id="5949"/>
    <lineage>
        <taxon>Eukaryota</taxon>
        <taxon>Sar</taxon>
        <taxon>Alveolata</taxon>
        <taxon>Ciliophora</taxon>
        <taxon>Intramacronucleata</taxon>
        <taxon>Spirotrichea</taxon>
        <taxon>Stichotrichia</taxon>
        <taxon>Sporadotrichida</taxon>
        <taxon>Oxytrichidae</taxon>
        <taxon>Stylonychinae</taxon>
        <taxon>Stylonychia</taxon>
    </lineage>
</organism>
<keyword evidence="2" id="KW-1185">Reference proteome</keyword>
<dbReference type="AlphaFoldDB" id="A0A078AGB7"/>
<name>A0A078AGB7_STYLE</name>